<dbReference type="AlphaFoldDB" id="A0A9K3I2A3"/>
<accession>A0A9K3I2A3</accession>
<keyword evidence="2" id="KW-1185">Reference proteome</keyword>
<dbReference type="EMBL" id="MNCJ02000324">
    <property type="protein sequence ID" value="KAF5788876.1"/>
    <property type="molecule type" value="Genomic_DNA"/>
</dbReference>
<gene>
    <name evidence="1" type="ORF">HanXRQr2_Chr09g0364251</name>
</gene>
<reference evidence="1" key="2">
    <citation type="submission" date="2020-06" db="EMBL/GenBank/DDBJ databases">
        <title>Helianthus annuus Genome sequencing and assembly Release 2.</title>
        <authorList>
            <person name="Gouzy J."/>
            <person name="Langlade N."/>
            <person name="Munos S."/>
        </authorList>
    </citation>
    <scope>NUCLEOTIDE SEQUENCE</scope>
    <source>
        <tissue evidence="1">Leaves</tissue>
    </source>
</reference>
<proteinExistence type="predicted"/>
<protein>
    <submittedName>
        <fullName evidence="1">Uncharacterized protein</fullName>
    </submittedName>
</protein>
<reference evidence="1" key="1">
    <citation type="journal article" date="2017" name="Nature">
        <title>The sunflower genome provides insights into oil metabolism, flowering and Asterid evolution.</title>
        <authorList>
            <person name="Badouin H."/>
            <person name="Gouzy J."/>
            <person name="Grassa C.J."/>
            <person name="Murat F."/>
            <person name="Staton S.E."/>
            <person name="Cottret L."/>
            <person name="Lelandais-Briere C."/>
            <person name="Owens G.L."/>
            <person name="Carrere S."/>
            <person name="Mayjonade B."/>
            <person name="Legrand L."/>
            <person name="Gill N."/>
            <person name="Kane N.C."/>
            <person name="Bowers J.E."/>
            <person name="Hubner S."/>
            <person name="Bellec A."/>
            <person name="Berard A."/>
            <person name="Berges H."/>
            <person name="Blanchet N."/>
            <person name="Boniface M.C."/>
            <person name="Brunel D."/>
            <person name="Catrice O."/>
            <person name="Chaidir N."/>
            <person name="Claudel C."/>
            <person name="Donnadieu C."/>
            <person name="Faraut T."/>
            <person name="Fievet G."/>
            <person name="Helmstetter N."/>
            <person name="King M."/>
            <person name="Knapp S.J."/>
            <person name="Lai Z."/>
            <person name="Le Paslier M.C."/>
            <person name="Lippi Y."/>
            <person name="Lorenzon L."/>
            <person name="Mandel J.R."/>
            <person name="Marage G."/>
            <person name="Marchand G."/>
            <person name="Marquand E."/>
            <person name="Bret-Mestries E."/>
            <person name="Morien E."/>
            <person name="Nambeesan S."/>
            <person name="Nguyen T."/>
            <person name="Pegot-Espagnet P."/>
            <person name="Pouilly N."/>
            <person name="Raftis F."/>
            <person name="Sallet E."/>
            <person name="Schiex T."/>
            <person name="Thomas J."/>
            <person name="Vandecasteele C."/>
            <person name="Vares D."/>
            <person name="Vear F."/>
            <person name="Vautrin S."/>
            <person name="Crespi M."/>
            <person name="Mangin B."/>
            <person name="Burke J.M."/>
            <person name="Salse J."/>
            <person name="Munos S."/>
            <person name="Vincourt P."/>
            <person name="Rieseberg L.H."/>
            <person name="Langlade N.B."/>
        </authorList>
    </citation>
    <scope>NUCLEOTIDE SEQUENCE</scope>
    <source>
        <tissue evidence="1">Leaves</tissue>
    </source>
</reference>
<sequence>MRGGEWEVGLGVWREDNWGKCDDNIVILKDLLGRLSCCYGLIVVESSDWMEQWTIGHEDDIIGTLL</sequence>
<evidence type="ECO:0000313" key="2">
    <source>
        <dbReference type="Proteomes" id="UP000215914"/>
    </source>
</evidence>
<dbReference type="Gramene" id="mRNA:HanXRQr2_Chr09g0364251">
    <property type="protein sequence ID" value="CDS:HanXRQr2_Chr09g0364251.1"/>
    <property type="gene ID" value="HanXRQr2_Chr09g0364251"/>
</dbReference>
<name>A0A9K3I2A3_HELAN</name>
<organism evidence="1 2">
    <name type="scientific">Helianthus annuus</name>
    <name type="common">Common sunflower</name>
    <dbReference type="NCBI Taxonomy" id="4232"/>
    <lineage>
        <taxon>Eukaryota</taxon>
        <taxon>Viridiplantae</taxon>
        <taxon>Streptophyta</taxon>
        <taxon>Embryophyta</taxon>
        <taxon>Tracheophyta</taxon>
        <taxon>Spermatophyta</taxon>
        <taxon>Magnoliopsida</taxon>
        <taxon>eudicotyledons</taxon>
        <taxon>Gunneridae</taxon>
        <taxon>Pentapetalae</taxon>
        <taxon>asterids</taxon>
        <taxon>campanulids</taxon>
        <taxon>Asterales</taxon>
        <taxon>Asteraceae</taxon>
        <taxon>Asteroideae</taxon>
        <taxon>Heliantheae alliance</taxon>
        <taxon>Heliantheae</taxon>
        <taxon>Helianthus</taxon>
    </lineage>
</organism>
<dbReference type="Proteomes" id="UP000215914">
    <property type="component" value="Unassembled WGS sequence"/>
</dbReference>
<evidence type="ECO:0000313" key="1">
    <source>
        <dbReference type="EMBL" id="KAF5788876.1"/>
    </source>
</evidence>
<comment type="caution">
    <text evidence="1">The sequence shown here is derived from an EMBL/GenBank/DDBJ whole genome shotgun (WGS) entry which is preliminary data.</text>
</comment>